<dbReference type="InterPro" id="IPR010310">
    <property type="entry name" value="T7SS_ESAT-6-like"/>
</dbReference>
<dbReference type="Proteomes" id="UP000658127">
    <property type="component" value="Unassembled WGS sequence"/>
</dbReference>
<comment type="caution">
    <text evidence="1">The sequence shown here is derived from an EMBL/GenBank/DDBJ whole genome shotgun (WGS) entry which is preliminary data.</text>
</comment>
<keyword evidence="2" id="KW-1185">Reference proteome</keyword>
<accession>A0ABQ2L5L9</accession>
<evidence type="ECO:0000313" key="2">
    <source>
        <dbReference type="Proteomes" id="UP000658127"/>
    </source>
</evidence>
<dbReference type="EMBL" id="BMNE01000020">
    <property type="protein sequence ID" value="GGO01316.1"/>
    <property type="molecule type" value="Genomic_DNA"/>
</dbReference>
<gene>
    <name evidence="1" type="ORF">GCM10011610_71010</name>
</gene>
<dbReference type="Gene3D" id="1.10.287.1060">
    <property type="entry name" value="ESAT-6-like"/>
    <property type="match status" value="1"/>
</dbReference>
<dbReference type="InterPro" id="IPR036689">
    <property type="entry name" value="ESAT-6-like_sf"/>
</dbReference>
<reference evidence="2" key="1">
    <citation type="journal article" date="2019" name="Int. J. Syst. Evol. Microbiol.">
        <title>The Global Catalogue of Microorganisms (GCM) 10K type strain sequencing project: providing services to taxonomists for standard genome sequencing and annotation.</title>
        <authorList>
            <consortium name="The Broad Institute Genomics Platform"/>
            <consortium name="The Broad Institute Genome Sequencing Center for Infectious Disease"/>
            <person name="Wu L."/>
            <person name="Ma J."/>
        </authorList>
    </citation>
    <scope>NUCLEOTIDE SEQUENCE [LARGE SCALE GENOMIC DNA]</scope>
    <source>
        <strain evidence="2">CGMCC 4.7329</strain>
    </source>
</reference>
<sequence>MLYDDAKVNALIGDLTTYKSAIQTERDNAETAKQSLLKVGWQGDAALAFEQKHNTLMTDMDDLLRILGKGIENVKAALATAQATDKHVADDFVW</sequence>
<dbReference type="Pfam" id="PF06013">
    <property type="entry name" value="WXG100"/>
    <property type="match status" value="1"/>
</dbReference>
<dbReference type="RefSeq" id="WP_054811313.1">
    <property type="nucleotide sequence ID" value="NZ_BMNE01000020.1"/>
</dbReference>
<proteinExistence type="predicted"/>
<dbReference type="SUPFAM" id="SSF140453">
    <property type="entry name" value="EsxAB dimer-like"/>
    <property type="match status" value="1"/>
</dbReference>
<protein>
    <recommendedName>
        <fullName evidence="3">ESAT-6-like protein</fullName>
    </recommendedName>
</protein>
<evidence type="ECO:0008006" key="3">
    <source>
        <dbReference type="Google" id="ProtNLM"/>
    </source>
</evidence>
<name>A0ABQ2L5L9_9NOCA</name>
<evidence type="ECO:0000313" key="1">
    <source>
        <dbReference type="EMBL" id="GGO01316.1"/>
    </source>
</evidence>
<organism evidence="1 2">
    <name type="scientific">Nocardia rhizosphaerihabitans</name>
    <dbReference type="NCBI Taxonomy" id="1691570"/>
    <lineage>
        <taxon>Bacteria</taxon>
        <taxon>Bacillati</taxon>
        <taxon>Actinomycetota</taxon>
        <taxon>Actinomycetes</taxon>
        <taxon>Mycobacteriales</taxon>
        <taxon>Nocardiaceae</taxon>
        <taxon>Nocardia</taxon>
    </lineage>
</organism>